<evidence type="ECO:0000256" key="1">
    <source>
        <dbReference type="ARBA" id="ARBA00004123"/>
    </source>
</evidence>
<dbReference type="STRING" id="983966.A0A0H5C1F4"/>
<keyword evidence="7 9" id="KW-0539">Nucleus</keyword>
<feature type="region of interest" description="Disordered" evidence="10">
    <location>
        <begin position="153"/>
        <end position="174"/>
    </location>
</feature>
<dbReference type="Proteomes" id="UP000094389">
    <property type="component" value="Unassembled WGS sequence"/>
</dbReference>
<dbReference type="GeneID" id="30991475"/>
<protein>
    <recommendedName>
        <fullName evidence="3 9">Mediator of RNA polymerase II transcription subunit 8</fullName>
    </recommendedName>
    <alternativeName>
        <fullName evidence="8 9">Mediator complex subunit 8</fullName>
    </alternativeName>
</protein>
<evidence type="ECO:0000313" key="12">
    <source>
        <dbReference type="EMBL" id="ODV74827.1"/>
    </source>
</evidence>
<dbReference type="OrthoDB" id="5329317at2759"/>
<dbReference type="PANTHER" id="PTHR13074">
    <property type="entry name" value="MEDIATOR OF RNA POLYMERASE II TRANSCRIPTION SUBUNIT 8"/>
    <property type="match status" value="1"/>
</dbReference>
<dbReference type="EMBL" id="KV453927">
    <property type="protein sequence ID" value="ODV74827.1"/>
    <property type="molecule type" value="Genomic_DNA"/>
</dbReference>
<dbReference type="AlphaFoldDB" id="A0A0H5C1F4"/>
<dbReference type="GO" id="GO:0070847">
    <property type="term" value="C:core mediator complex"/>
    <property type="evidence" value="ECO:0007669"/>
    <property type="project" value="TreeGrafter"/>
</dbReference>
<dbReference type="RefSeq" id="XP_020071866.1">
    <property type="nucleotide sequence ID" value="XM_020217079.1"/>
</dbReference>
<reference evidence="12 14" key="3">
    <citation type="journal article" date="2016" name="Proc. Natl. Acad. Sci. U.S.A.">
        <title>Comparative genomics of biotechnologically important yeasts.</title>
        <authorList>
            <person name="Riley R."/>
            <person name="Haridas S."/>
            <person name="Wolfe K.H."/>
            <person name="Lopes M.R."/>
            <person name="Hittinger C.T."/>
            <person name="Goeker M."/>
            <person name="Salamov A.A."/>
            <person name="Wisecaver J.H."/>
            <person name="Long T.M."/>
            <person name="Calvey C.H."/>
            <person name="Aerts A.L."/>
            <person name="Barry K.W."/>
            <person name="Choi C."/>
            <person name="Clum A."/>
            <person name="Coughlan A.Y."/>
            <person name="Deshpande S."/>
            <person name="Douglass A.P."/>
            <person name="Hanson S.J."/>
            <person name="Klenk H.-P."/>
            <person name="LaButti K.M."/>
            <person name="Lapidus A."/>
            <person name="Lindquist E.A."/>
            <person name="Lipzen A.M."/>
            <person name="Meier-Kolthoff J.P."/>
            <person name="Ohm R.A."/>
            <person name="Otillar R.P."/>
            <person name="Pangilinan J.L."/>
            <person name="Peng Y."/>
            <person name="Rokas A."/>
            <person name="Rosa C.A."/>
            <person name="Scheuner C."/>
            <person name="Sibirny A.A."/>
            <person name="Slot J.C."/>
            <person name="Stielow J.B."/>
            <person name="Sun H."/>
            <person name="Kurtzman C.P."/>
            <person name="Blackwell M."/>
            <person name="Grigoriev I.V."/>
            <person name="Jeffries T.W."/>
        </authorList>
    </citation>
    <scope>NUCLEOTIDE SEQUENCE [LARGE SCALE GENOMIC DNA]</scope>
    <source>
        <strain evidence="14">ATCC 18201 / CBS 1600 / BCRC 20928 / JCM 3617 / NBRC 0987 / NRRL Y-1542</strain>
        <strain evidence="12">NRRL Y-1542</strain>
    </source>
</reference>
<evidence type="ECO:0000256" key="10">
    <source>
        <dbReference type="SAM" id="MobiDB-lite"/>
    </source>
</evidence>
<dbReference type="OMA" id="PQWYSLQ"/>
<keyword evidence="4 9" id="KW-0805">Transcription regulation</keyword>
<evidence type="ECO:0000256" key="6">
    <source>
        <dbReference type="ARBA" id="ARBA00023163"/>
    </source>
</evidence>
<dbReference type="Proteomes" id="UP000038830">
    <property type="component" value="Unassembled WGS sequence"/>
</dbReference>
<dbReference type="GO" id="GO:0016592">
    <property type="term" value="C:mediator complex"/>
    <property type="evidence" value="ECO:0007669"/>
    <property type="project" value="InterPro"/>
</dbReference>
<reference evidence="13" key="2">
    <citation type="journal article" date="2015" name="J. Biotechnol.">
        <title>The structure of the Cyberlindnera jadinii genome and its relation to Candida utilis analyzed by the occurrence of single nucleotide polymorphisms.</title>
        <authorList>
            <person name="Rupp O."/>
            <person name="Brinkrolf K."/>
            <person name="Buerth C."/>
            <person name="Kunigo M."/>
            <person name="Schneider J."/>
            <person name="Jaenicke S."/>
            <person name="Goesmann A."/>
            <person name="Puehler A."/>
            <person name="Jaeger K.-E."/>
            <person name="Ernst J.F."/>
        </authorList>
    </citation>
    <scope>NUCLEOTIDE SEQUENCE [LARGE SCALE GENOMIC DNA]</scope>
    <source>
        <strain evidence="13">ATCC 18201 / CBS 1600 / BCRC 20928 / JCM 3617 / NBRC 0987 / NRRL Y-1542</strain>
    </source>
</reference>
<comment type="function">
    <text evidence="9">Component of the Mediator complex, a coactivator involved in the regulated transcription of nearly all RNA polymerase II-dependent genes. Mediator functions as a bridge to convey information from gene-specific regulatory proteins to the basal RNA polymerase II transcription machinery. Mediator is recruited to promoters by direct interactions with regulatory proteins and serves as a scaffold for the assembly of a functional preinitiation complex with RNA polymerase II and the general transcription factors.</text>
</comment>
<sequence length="195" mass="22071">MQAEQKQPVDHSGVPVEALEALRLRLTQLTHSLNKLQAEFKNPQLTHYVSLQAQLSIILTQLGSLSSTLSSYSDVLERTVAYPLPTFPTTEQEGLLTTLLRKKATPEVVEWIEESKSKNTDFLLKDDEDITKWAARCTVDTKEKYNFVGFKTKQEEREANGDDEKDVDIADEPAASSKYSVDQILKFMYQGDITK</sequence>
<dbReference type="EMBL" id="CDQK01000002">
    <property type="protein sequence ID" value="CEP21506.1"/>
    <property type="molecule type" value="Genomic_DNA"/>
</dbReference>
<dbReference type="PANTHER" id="PTHR13074:SF9">
    <property type="entry name" value="MEDIATOR OF RNA POLYMERASE II TRANSCRIPTION SUBUNIT 8"/>
    <property type="match status" value="1"/>
</dbReference>
<reference evidence="11" key="1">
    <citation type="submission" date="2014-12" db="EMBL/GenBank/DDBJ databases">
        <authorList>
            <person name="Jaenicke S."/>
        </authorList>
    </citation>
    <scope>NUCLEOTIDE SEQUENCE [LARGE SCALE GENOMIC DNA]</scope>
    <source>
        <strain evidence="11">CBS1600</strain>
    </source>
</reference>
<organism evidence="11 13">
    <name type="scientific">Cyberlindnera jadinii (strain ATCC 18201 / CBS 1600 / BCRC 20928 / JCM 3617 / NBRC 0987 / NRRL Y-1542)</name>
    <name type="common">Torula yeast</name>
    <name type="synonym">Candida utilis</name>
    <dbReference type="NCBI Taxonomy" id="983966"/>
    <lineage>
        <taxon>Eukaryota</taxon>
        <taxon>Fungi</taxon>
        <taxon>Dikarya</taxon>
        <taxon>Ascomycota</taxon>
        <taxon>Saccharomycotina</taxon>
        <taxon>Saccharomycetes</taxon>
        <taxon>Phaffomycetales</taxon>
        <taxon>Phaffomycetaceae</taxon>
        <taxon>Cyberlindnera</taxon>
    </lineage>
</organism>
<keyword evidence="14" id="KW-1185">Reference proteome</keyword>
<proteinExistence type="inferred from homology"/>
<dbReference type="Gene3D" id="6.10.250.2610">
    <property type="match status" value="1"/>
</dbReference>
<evidence type="ECO:0000313" key="11">
    <source>
        <dbReference type="EMBL" id="CEP21506.1"/>
    </source>
</evidence>
<accession>A0A1E4S5K7</accession>
<dbReference type="Pfam" id="PF10232">
    <property type="entry name" value="Med8"/>
    <property type="match status" value="1"/>
</dbReference>
<evidence type="ECO:0000256" key="2">
    <source>
        <dbReference type="ARBA" id="ARBA00005716"/>
    </source>
</evidence>
<dbReference type="GO" id="GO:0006357">
    <property type="term" value="P:regulation of transcription by RNA polymerase II"/>
    <property type="evidence" value="ECO:0007669"/>
    <property type="project" value="InterPro"/>
</dbReference>
<evidence type="ECO:0000313" key="14">
    <source>
        <dbReference type="Proteomes" id="UP000094389"/>
    </source>
</evidence>
<feature type="compositionally biased region" description="Basic and acidic residues" evidence="10">
    <location>
        <begin position="153"/>
        <end position="162"/>
    </location>
</feature>
<evidence type="ECO:0000256" key="7">
    <source>
        <dbReference type="ARBA" id="ARBA00023242"/>
    </source>
</evidence>
<accession>A0A0H5C1F4</accession>
<evidence type="ECO:0000256" key="5">
    <source>
        <dbReference type="ARBA" id="ARBA00023159"/>
    </source>
</evidence>
<dbReference type="GO" id="GO:0000978">
    <property type="term" value="F:RNA polymerase II cis-regulatory region sequence-specific DNA binding"/>
    <property type="evidence" value="ECO:0007669"/>
    <property type="project" value="TreeGrafter"/>
</dbReference>
<evidence type="ECO:0000256" key="9">
    <source>
        <dbReference type="RuleBase" id="RU364144"/>
    </source>
</evidence>
<name>A0A0H5C1F4_CYBJN</name>
<keyword evidence="5 9" id="KW-0010">Activator</keyword>
<evidence type="ECO:0000256" key="4">
    <source>
        <dbReference type="ARBA" id="ARBA00023015"/>
    </source>
</evidence>
<dbReference type="InterPro" id="IPR019364">
    <property type="entry name" value="Mediatior_Med8_fun/met"/>
</dbReference>
<comment type="subcellular location">
    <subcellularLocation>
        <location evidence="1 9">Nucleus</location>
    </subcellularLocation>
</comment>
<dbReference type="GO" id="GO:0003712">
    <property type="term" value="F:transcription coregulator activity"/>
    <property type="evidence" value="ECO:0007669"/>
    <property type="project" value="InterPro"/>
</dbReference>
<evidence type="ECO:0000256" key="3">
    <source>
        <dbReference type="ARBA" id="ARBA00020637"/>
    </source>
</evidence>
<evidence type="ECO:0000256" key="8">
    <source>
        <dbReference type="ARBA" id="ARBA00031261"/>
    </source>
</evidence>
<comment type="similarity">
    <text evidence="2 9">Belongs to the Mediator complex subunit 8 family.</text>
</comment>
<dbReference type="Gene3D" id="1.20.58.1710">
    <property type="match status" value="1"/>
</dbReference>
<gene>
    <name evidence="9 11" type="primary">MED8</name>
    <name evidence="11" type="ORF">BN1211_1620</name>
    <name evidence="12" type="ORF">CYBJADRAFT_183526</name>
</gene>
<comment type="subunit">
    <text evidence="9">Component of the Mediator complex.</text>
</comment>
<evidence type="ECO:0000313" key="13">
    <source>
        <dbReference type="Proteomes" id="UP000038830"/>
    </source>
</evidence>
<keyword evidence="6 9" id="KW-0804">Transcription</keyword>